<organism evidence="2 3">
    <name type="scientific">Nonomuraea rosea</name>
    <dbReference type="NCBI Taxonomy" id="638574"/>
    <lineage>
        <taxon>Bacteria</taxon>
        <taxon>Bacillati</taxon>
        <taxon>Actinomycetota</taxon>
        <taxon>Actinomycetes</taxon>
        <taxon>Streptosporangiales</taxon>
        <taxon>Streptosporangiaceae</taxon>
        <taxon>Nonomuraea</taxon>
    </lineage>
</organism>
<gene>
    <name evidence="2" type="ORF">GCM10022419_105970</name>
</gene>
<dbReference type="InterPro" id="IPR049945">
    <property type="entry name" value="AAA_22"/>
</dbReference>
<keyword evidence="3" id="KW-1185">Reference proteome</keyword>
<feature type="domain" description="AAA+ ATPase" evidence="1">
    <location>
        <begin position="43"/>
        <end position="181"/>
    </location>
</feature>
<dbReference type="RefSeq" id="WP_345574056.1">
    <property type="nucleotide sequence ID" value="NZ_BAABDQ010000039.1"/>
</dbReference>
<accession>A0ABP6ZDC6</accession>
<evidence type="ECO:0000313" key="3">
    <source>
        <dbReference type="Proteomes" id="UP001500630"/>
    </source>
</evidence>
<evidence type="ECO:0000259" key="1">
    <source>
        <dbReference type="SMART" id="SM00382"/>
    </source>
</evidence>
<name>A0ABP6ZDC6_9ACTN</name>
<evidence type="ECO:0000313" key="2">
    <source>
        <dbReference type="EMBL" id="GAA3604170.1"/>
    </source>
</evidence>
<dbReference type="InterPro" id="IPR003593">
    <property type="entry name" value="AAA+_ATPase"/>
</dbReference>
<dbReference type="SMART" id="SM00382">
    <property type="entry name" value="AAA"/>
    <property type="match status" value="1"/>
</dbReference>
<dbReference type="InterPro" id="IPR027417">
    <property type="entry name" value="P-loop_NTPase"/>
</dbReference>
<protein>
    <recommendedName>
        <fullName evidence="1">AAA+ ATPase domain-containing protein</fullName>
    </recommendedName>
</protein>
<proteinExistence type="predicted"/>
<sequence>MTTGNPPSPDDGNDHFLRPDGATVVDTEALYRTYVNLDFVLEHRGMACLYGDTGLGKTTTVNTAVRRLVPEGTIHMSCCTYAGSIRGQLIHALRLQGHRPRHPQECDNLLKTTLAEKFRILVCDEAHLLPVDGFEYLRHLWDDPRTAMTIVFVGEADCPEALELMRSPLAASRIELYQKITSMTMAEVLEVIPTYHPIWADADVTLIDLADRQAAHGNWRAWAHLTALVARALERLQRSAVDEDVLRGVLDRLRPP</sequence>
<dbReference type="SUPFAM" id="SSF52540">
    <property type="entry name" value="P-loop containing nucleoside triphosphate hydrolases"/>
    <property type="match status" value="1"/>
</dbReference>
<comment type="caution">
    <text evidence="2">The sequence shown here is derived from an EMBL/GenBank/DDBJ whole genome shotgun (WGS) entry which is preliminary data.</text>
</comment>
<dbReference type="EMBL" id="BAABDQ010000039">
    <property type="protein sequence ID" value="GAA3604170.1"/>
    <property type="molecule type" value="Genomic_DNA"/>
</dbReference>
<dbReference type="Proteomes" id="UP001500630">
    <property type="component" value="Unassembled WGS sequence"/>
</dbReference>
<reference evidence="3" key="1">
    <citation type="journal article" date="2019" name="Int. J. Syst. Evol. Microbiol.">
        <title>The Global Catalogue of Microorganisms (GCM) 10K type strain sequencing project: providing services to taxonomists for standard genome sequencing and annotation.</title>
        <authorList>
            <consortium name="The Broad Institute Genomics Platform"/>
            <consortium name="The Broad Institute Genome Sequencing Center for Infectious Disease"/>
            <person name="Wu L."/>
            <person name="Ma J."/>
        </authorList>
    </citation>
    <scope>NUCLEOTIDE SEQUENCE [LARGE SCALE GENOMIC DNA]</scope>
    <source>
        <strain evidence="3">JCM 17326</strain>
    </source>
</reference>
<dbReference type="Gene3D" id="3.40.50.300">
    <property type="entry name" value="P-loop containing nucleotide triphosphate hydrolases"/>
    <property type="match status" value="1"/>
</dbReference>
<dbReference type="Pfam" id="PF13401">
    <property type="entry name" value="AAA_22"/>
    <property type="match status" value="1"/>
</dbReference>